<dbReference type="AlphaFoldDB" id="A0ABD5PMC6"/>
<comment type="caution">
    <text evidence="4">The sequence shown here is derived from an EMBL/GenBank/DDBJ whole genome shotgun (WGS) entry which is preliminary data.</text>
</comment>
<evidence type="ECO:0000256" key="1">
    <source>
        <dbReference type="SAM" id="MobiDB-lite"/>
    </source>
</evidence>
<reference evidence="4 5" key="1">
    <citation type="journal article" date="2019" name="Int. J. Syst. Evol. Microbiol.">
        <title>The Global Catalogue of Microorganisms (GCM) 10K type strain sequencing project: providing services to taxonomists for standard genome sequencing and annotation.</title>
        <authorList>
            <consortium name="The Broad Institute Genomics Platform"/>
            <consortium name="The Broad Institute Genome Sequencing Center for Infectious Disease"/>
            <person name="Wu L."/>
            <person name="Ma J."/>
        </authorList>
    </citation>
    <scope>NUCLEOTIDE SEQUENCE [LARGE SCALE GENOMIC DNA]</scope>
    <source>
        <strain evidence="4 5">WLHS5</strain>
    </source>
</reference>
<evidence type="ECO:0000256" key="2">
    <source>
        <dbReference type="SAM" id="Phobius"/>
    </source>
</evidence>
<sequence>MSSTATPTGERPGAIPSSPRVDDGSGDDVEPLSQDVAFEMLSCRRRRDVLHYLRQNGGTAELRPLSRQIAAWENDEPIEAVTYKQRSRVYTALRQAHLPKMDSYGIVEFDADRGTVALTGRASDLDVYLDVIPHGDVSWSTYYVVLGGFSIAFAALILLTSFPFGLLPTGAGVLILGVLYLGSAIAHRLYERRTQIGSDGRRPG</sequence>
<name>A0ABD5PMC6_9EURY</name>
<dbReference type="InterPro" id="IPR055768">
    <property type="entry name" value="DUF7344"/>
</dbReference>
<protein>
    <recommendedName>
        <fullName evidence="3">DUF7344 domain-containing protein</fullName>
    </recommendedName>
</protein>
<gene>
    <name evidence="4" type="ORF">ACFO5R_07300</name>
</gene>
<feature type="transmembrane region" description="Helical" evidence="2">
    <location>
        <begin position="142"/>
        <end position="164"/>
    </location>
</feature>
<evidence type="ECO:0000313" key="5">
    <source>
        <dbReference type="Proteomes" id="UP001595898"/>
    </source>
</evidence>
<proteinExistence type="predicted"/>
<feature type="domain" description="DUF7344" evidence="3">
    <location>
        <begin position="38"/>
        <end position="116"/>
    </location>
</feature>
<dbReference type="RefSeq" id="WP_250142344.1">
    <property type="nucleotide sequence ID" value="NZ_JALIQP010000006.1"/>
</dbReference>
<feature type="transmembrane region" description="Helical" evidence="2">
    <location>
        <begin position="170"/>
        <end position="190"/>
    </location>
</feature>
<keyword evidence="2" id="KW-0472">Membrane</keyword>
<dbReference type="Proteomes" id="UP001595898">
    <property type="component" value="Unassembled WGS sequence"/>
</dbReference>
<accession>A0ABD5PMC6</accession>
<evidence type="ECO:0000313" key="4">
    <source>
        <dbReference type="EMBL" id="MFC4541731.1"/>
    </source>
</evidence>
<feature type="region of interest" description="Disordered" evidence="1">
    <location>
        <begin position="1"/>
        <end position="31"/>
    </location>
</feature>
<organism evidence="4 5">
    <name type="scientific">Halosolutus amylolyticus</name>
    <dbReference type="NCBI Taxonomy" id="2932267"/>
    <lineage>
        <taxon>Archaea</taxon>
        <taxon>Methanobacteriati</taxon>
        <taxon>Methanobacteriota</taxon>
        <taxon>Stenosarchaea group</taxon>
        <taxon>Halobacteria</taxon>
        <taxon>Halobacteriales</taxon>
        <taxon>Natrialbaceae</taxon>
        <taxon>Halosolutus</taxon>
    </lineage>
</organism>
<keyword evidence="5" id="KW-1185">Reference proteome</keyword>
<dbReference type="Pfam" id="PF24035">
    <property type="entry name" value="DUF7344"/>
    <property type="match status" value="1"/>
</dbReference>
<keyword evidence="2" id="KW-0812">Transmembrane</keyword>
<dbReference type="EMBL" id="JBHSFA010000003">
    <property type="protein sequence ID" value="MFC4541731.1"/>
    <property type="molecule type" value="Genomic_DNA"/>
</dbReference>
<evidence type="ECO:0000259" key="3">
    <source>
        <dbReference type="Pfam" id="PF24035"/>
    </source>
</evidence>
<keyword evidence="2" id="KW-1133">Transmembrane helix</keyword>